<dbReference type="InterPro" id="IPR001610">
    <property type="entry name" value="PAC"/>
</dbReference>
<dbReference type="InterPro" id="IPR005467">
    <property type="entry name" value="His_kinase_dom"/>
</dbReference>
<dbReference type="PRINTS" id="PR00344">
    <property type="entry name" value="BCTRLSENSOR"/>
</dbReference>
<sequence length="1009" mass="117877">MKFTNKPLFLKIIFAITIAIILFISSVSYKHIRALHDSNEIVEHTYRVLIKIEQVFTKIKNVEIDRRNYLLTHDKKLIRQIKFDKEEIKQNLKQLREITSDNPDRFQTTKKLEFLIEKKLKVVDEVLDPNFDLKNIDKVKDNIYRGKAVMEEISVIIRNLRQSETHLLETRSLKSDQVNKYTPLVNLLTFFVTIVLLILAIIKINRDLKEATINNEKLILANETANLAEQIGNYGTWQLNVETKKYTFSENEYRLLGYEPNSLEDNYEGFMNRIHPEDLYYVQGIVSEMINHETLSPFTYRIIRNDGEVRYLRASGKMIKNLKNEKILLGITSDVTEEIENQKNISEKNIELEKKNRTLFLANETNKEAEIAGNYGTAQWFVKDNRFIFSDNNYRLFGLNPKDKPEFSDLFKQVHPDDKAMVDATLDEMAEKKSFNPYIIRIIRADNQEIKYLSINNKHIKDDSNEEYVLIISLDVTEIFKAQNTILERNKELEKINNEMLLSNNALKFGEEIGGYGNWSWNIKENTWYFSDNLYKLLGAEPKSFESNLDNYYNYVHPEDVEYFKTVMAKMEEEENLPAFTYRILRPSGEIIHVKGVGSPTYDANGNKFLAGVVVNITEEVKRSQILQKAFEEIKYYNESSKEAEVIGKYGFWKWNVDKNEFEFSDNIFRLFGVENENFDPKVDNFIPYVYPEDLDYVLENLQKLQNKDKNAKPYEHRIVKKDTGEIRYIRVSHKPIEDSGEGFYYLMITQDITEEVNKNIETNQKNRELEASNKELQAFNYVASHDLQEPLRKIETFISRLEAKDYQNLTETGQQYFDRIKVAAGRMRLLIKDLLQFSRTNKSEQVFEKADLNDLLENAKHEIAEPIEEKKAVIHTAHLPKMKVIPFQIQQLFINLLGNSIKYSKPGVAPEIKIDYEKASFEKVGNVTFSAKRIFHKFTFTDNGIGFSPEYSERIFELFSRLHNKDEIAGTGIGLAICKKIVDNHKGFIFAEGKPNEGATFTVYLPEV</sequence>
<evidence type="ECO:0000256" key="3">
    <source>
        <dbReference type="ARBA" id="ARBA00022553"/>
    </source>
</evidence>
<keyword evidence="11" id="KW-1185">Reference proteome</keyword>
<dbReference type="Gene3D" id="3.30.565.10">
    <property type="entry name" value="Histidine kinase-like ATPase, C-terminal domain"/>
    <property type="match status" value="1"/>
</dbReference>
<dbReference type="EC" id="2.7.13.3" evidence="2"/>
<dbReference type="InterPro" id="IPR003594">
    <property type="entry name" value="HATPase_dom"/>
</dbReference>
<name>A0A1E5UGB5_9FLAO</name>
<dbReference type="PANTHER" id="PTHR43304:SF1">
    <property type="entry name" value="PAC DOMAIN-CONTAINING PROTEIN"/>
    <property type="match status" value="1"/>
</dbReference>
<dbReference type="Pfam" id="PF08447">
    <property type="entry name" value="PAS_3"/>
    <property type="match status" value="3"/>
</dbReference>
<feature type="domain" description="PAC" evidence="9">
    <location>
        <begin position="296"/>
        <end position="347"/>
    </location>
</feature>
<dbReference type="SMART" id="SM00086">
    <property type="entry name" value="PAC"/>
    <property type="match status" value="4"/>
</dbReference>
<dbReference type="PATRIC" id="fig|237258.4.peg.1550"/>
<keyword evidence="6" id="KW-0472">Membrane</keyword>
<feature type="domain" description="PAC" evidence="9">
    <location>
        <begin position="713"/>
        <end position="765"/>
    </location>
</feature>
<keyword evidence="6" id="KW-1133">Transmembrane helix</keyword>
<protein>
    <recommendedName>
        <fullName evidence="2">histidine kinase</fullName>
        <ecNumber evidence="2">2.7.13.3</ecNumber>
    </recommendedName>
</protein>
<dbReference type="Pfam" id="PF00512">
    <property type="entry name" value="HisKA"/>
    <property type="match status" value="1"/>
</dbReference>
<dbReference type="OrthoDB" id="9124519at2"/>
<dbReference type="Pfam" id="PF05227">
    <property type="entry name" value="CHASE3"/>
    <property type="match status" value="1"/>
</dbReference>
<keyword evidence="6" id="KW-0812">Transmembrane</keyword>
<dbReference type="PROSITE" id="PS50112">
    <property type="entry name" value="PAS"/>
    <property type="match status" value="2"/>
</dbReference>
<dbReference type="CDD" id="cd00130">
    <property type="entry name" value="PAS"/>
    <property type="match status" value="3"/>
</dbReference>
<proteinExistence type="predicted"/>
<feature type="domain" description="PAS" evidence="8">
    <location>
        <begin position="248"/>
        <end position="293"/>
    </location>
</feature>
<evidence type="ECO:0000256" key="1">
    <source>
        <dbReference type="ARBA" id="ARBA00000085"/>
    </source>
</evidence>
<evidence type="ECO:0000256" key="6">
    <source>
        <dbReference type="SAM" id="Phobius"/>
    </source>
</evidence>
<keyword evidence="3" id="KW-0597">Phosphoprotein</keyword>
<dbReference type="SUPFAM" id="SSF47384">
    <property type="entry name" value="Homodimeric domain of signal transducing histidine kinase"/>
    <property type="match status" value="1"/>
</dbReference>
<dbReference type="PROSITE" id="PS50113">
    <property type="entry name" value="PAC"/>
    <property type="match status" value="3"/>
</dbReference>
<dbReference type="KEGG" id="cnr:EB819_00655"/>
<evidence type="ECO:0000256" key="5">
    <source>
        <dbReference type="ARBA" id="ARBA00022777"/>
    </source>
</evidence>
<dbReference type="SMART" id="SM00387">
    <property type="entry name" value="HATPase_c"/>
    <property type="match status" value="1"/>
</dbReference>
<gene>
    <name evidence="10" type="ORF">BHF72_1597</name>
</gene>
<dbReference type="InterPro" id="IPR003661">
    <property type="entry name" value="HisK_dim/P_dom"/>
</dbReference>
<keyword evidence="4" id="KW-0808">Transferase</keyword>
<evidence type="ECO:0000256" key="4">
    <source>
        <dbReference type="ARBA" id="ARBA00022679"/>
    </source>
</evidence>
<dbReference type="STRING" id="237258.SAMN04489756_12318"/>
<dbReference type="InterPro" id="IPR036890">
    <property type="entry name" value="HATPase_C_sf"/>
</dbReference>
<evidence type="ECO:0000259" key="7">
    <source>
        <dbReference type="PROSITE" id="PS50109"/>
    </source>
</evidence>
<dbReference type="CDD" id="cd19410">
    <property type="entry name" value="HK9-like_sensor"/>
    <property type="match status" value="1"/>
</dbReference>
<evidence type="ECO:0000259" key="9">
    <source>
        <dbReference type="PROSITE" id="PS50113"/>
    </source>
</evidence>
<dbReference type="SUPFAM" id="SSF55785">
    <property type="entry name" value="PYP-like sensor domain (PAS domain)"/>
    <property type="match status" value="4"/>
</dbReference>
<dbReference type="CDD" id="cd00082">
    <property type="entry name" value="HisKA"/>
    <property type="match status" value="1"/>
</dbReference>
<evidence type="ECO:0000313" key="10">
    <source>
        <dbReference type="EMBL" id="OEL11946.1"/>
    </source>
</evidence>
<feature type="transmembrane region" description="Helical" evidence="6">
    <location>
        <begin position="12"/>
        <end position="29"/>
    </location>
</feature>
<evidence type="ECO:0000259" key="8">
    <source>
        <dbReference type="PROSITE" id="PS50112"/>
    </source>
</evidence>
<dbReference type="NCBIfam" id="TIGR00229">
    <property type="entry name" value="sensory_box"/>
    <property type="match status" value="3"/>
</dbReference>
<feature type="domain" description="PAC" evidence="9">
    <location>
        <begin position="578"/>
        <end position="629"/>
    </location>
</feature>
<dbReference type="PANTHER" id="PTHR43304">
    <property type="entry name" value="PHYTOCHROME-LIKE PROTEIN CPH1"/>
    <property type="match status" value="1"/>
</dbReference>
<dbReference type="GO" id="GO:0000155">
    <property type="term" value="F:phosphorelay sensor kinase activity"/>
    <property type="evidence" value="ECO:0007669"/>
    <property type="project" value="InterPro"/>
</dbReference>
<reference evidence="10 11" key="1">
    <citation type="submission" date="2016-09" db="EMBL/GenBank/DDBJ databases">
        <authorList>
            <person name="Capua I."/>
            <person name="De Benedictis P."/>
            <person name="Joannis T."/>
            <person name="Lombin L.H."/>
            <person name="Cattoli G."/>
        </authorList>
    </citation>
    <scope>NUCLEOTIDE SEQUENCE [LARGE SCALE GENOMIC DNA]</scope>
    <source>
        <strain evidence="10 11">NRS-1</strain>
    </source>
</reference>
<accession>A0A1E5UGB5</accession>
<dbReference type="Proteomes" id="UP000095601">
    <property type="component" value="Unassembled WGS sequence"/>
</dbReference>
<comment type="catalytic activity">
    <reaction evidence="1">
        <text>ATP + protein L-histidine = ADP + protein N-phospho-L-histidine.</text>
        <dbReference type="EC" id="2.7.13.3"/>
    </reaction>
</comment>
<dbReference type="InterPro" id="IPR052162">
    <property type="entry name" value="Sensor_kinase/Photoreceptor"/>
</dbReference>
<dbReference type="PROSITE" id="PS50109">
    <property type="entry name" value="HIS_KIN"/>
    <property type="match status" value="1"/>
</dbReference>
<dbReference type="Gene3D" id="2.10.70.100">
    <property type="match status" value="2"/>
</dbReference>
<feature type="transmembrane region" description="Helical" evidence="6">
    <location>
        <begin position="181"/>
        <end position="202"/>
    </location>
</feature>
<feature type="domain" description="Histidine kinase" evidence="7">
    <location>
        <begin position="783"/>
        <end position="1009"/>
    </location>
</feature>
<dbReference type="InterPro" id="IPR036097">
    <property type="entry name" value="HisK_dim/P_sf"/>
</dbReference>
<dbReference type="Gene3D" id="3.30.450.20">
    <property type="entry name" value="PAS domain"/>
    <property type="match status" value="4"/>
</dbReference>
<evidence type="ECO:0000313" key="11">
    <source>
        <dbReference type="Proteomes" id="UP000095601"/>
    </source>
</evidence>
<dbReference type="InterPro" id="IPR004358">
    <property type="entry name" value="Sig_transdc_His_kin-like_C"/>
</dbReference>
<dbReference type="InterPro" id="IPR000700">
    <property type="entry name" value="PAS-assoc_C"/>
</dbReference>
<dbReference type="RefSeq" id="WP_069797250.1">
    <property type="nucleotide sequence ID" value="NZ_CP034157.1"/>
</dbReference>
<dbReference type="InterPro" id="IPR013655">
    <property type="entry name" value="PAS_fold_3"/>
</dbReference>
<dbReference type="InterPro" id="IPR007891">
    <property type="entry name" value="CHASE3"/>
</dbReference>
<keyword evidence="5" id="KW-0418">Kinase</keyword>
<evidence type="ECO:0000256" key="2">
    <source>
        <dbReference type="ARBA" id="ARBA00012438"/>
    </source>
</evidence>
<comment type="caution">
    <text evidence="10">The sequence shown here is derived from an EMBL/GenBank/DDBJ whole genome shotgun (WGS) entry which is preliminary data.</text>
</comment>
<dbReference type="InterPro" id="IPR035965">
    <property type="entry name" value="PAS-like_dom_sf"/>
</dbReference>
<dbReference type="Pfam" id="PF13426">
    <property type="entry name" value="PAS_9"/>
    <property type="match status" value="1"/>
</dbReference>
<organism evidence="10 11">
    <name type="scientific">Cloacibacterium normanense</name>
    <dbReference type="NCBI Taxonomy" id="237258"/>
    <lineage>
        <taxon>Bacteria</taxon>
        <taxon>Pseudomonadati</taxon>
        <taxon>Bacteroidota</taxon>
        <taxon>Flavobacteriia</taxon>
        <taxon>Flavobacteriales</taxon>
        <taxon>Weeksellaceae</taxon>
    </lineage>
</organism>
<dbReference type="InterPro" id="IPR000014">
    <property type="entry name" value="PAS"/>
</dbReference>
<dbReference type="EMBL" id="MKGI01000013">
    <property type="protein sequence ID" value="OEL11946.1"/>
    <property type="molecule type" value="Genomic_DNA"/>
</dbReference>
<dbReference type="AlphaFoldDB" id="A0A1E5UGB5"/>
<dbReference type="SUPFAM" id="SSF55874">
    <property type="entry name" value="ATPase domain of HSP90 chaperone/DNA topoisomerase II/histidine kinase"/>
    <property type="match status" value="1"/>
</dbReference>
<dbReference type="Gene3D" id="1.10.287.130">
    <property type="match status" value="1"/>
</dbReference>
<dbReference type="SMART" id="SM00388">
    <property type="entry name" value="HisKA"/>
    <property type="match status" value="1"/>
</dbReference>
<dbReference type="Pfam" id="PF02518">
    <property type="entry name" value="HATPase_c"/>
    <property type="match status" value="1"/>
</dbReference>
<feature type="domain" description="PAS" evidence="8">
    <location>
        <begin position="529"/>
        <end position="575"/>
    </location>
</feature>